<accession>A0A346XZ10</accession>
<dbReference type="CDD" id="cd06260">
    <property type="entry name" value="DUF820-like"/>
    <property type="match status" value="1"/>
</dbReference>
<proteinExistence type="predicted"/>
<evidence type="ECO:0000313" key="3">
    <source>
        <dbReference type="Proteomes" id="UP000264006"/>
    </source>
</evidence>
<dbReference type="InterPro" id="IPR012296">
    <property type="entry name" value="Nuclease_put_TT1808"/>
</dbReference>
<dbReference type="RefSeq" id="WP_114591944.1">
    <property type="nucleotide sequence ID" value="NZ_CP031165.1"/>
</dbReference>
<dbReference type="PANTHER" id="PTHR35400">
    <property type="entry name" value="SLR1083 PROTEIN"/>
    <property type="match status" value="1"/>
</dbReference>
<dbReference type="SUPFAM" id="SSF52980">
    <property type="entry name" value="Restriction endonuclease-like"/>
    <property type="match status" value="1"/>
</dbReference>
<dbReference type="InterPro" id="IPR011335">
    <property type="entry name" value="Restrct_endonuc-II-like"/>
</dbReference>
<organism evidence="2 3">
    <name type="scientific">Euzebya pacifica</name>
    <dbReference type="NCBI Taxonomy" id="1608957"/>
    <lineage>
        <taxon>Bacteria</taxon>
        <taxon>Bacillati</taxon>
        <taxon>Actinomycetota</taxon>
        <taxon>Nitriliruptoria</taxon>
        <taxon>Euzebyales</taxon>
    </lineage>
</organism>
<protein>
    <recommendedName>
        <fullName evidence="1">Putative restriction endonuclease domain-containing protein</fullName>
    </recommendedName>
</protein>
<name>A0A346XZ10_9ACTN</name>
<keyword evidence="3" id="KW-1185">Reference proteome</keyword>
<dbReference type="Proteomes" id="UP000264006">
    <property type="component" value="Chromosome"/>
</dbReference>
<evidence type="ECO:0000259" key="1">
    <source>
        <dbReference type="Pfam" id="PF05685"/>
    </source>
</evidence>
<dbReference type="Gene3D" id="3.90.1570.10">
    <property type="entry name" value="tt1808, chain A"/>
    <property type="match status" value="1"/>
</dbReference>
<dbReference type="InterPro" id="IPR008538">
    <property type="entry name" value="Uma2"/>
</dbReference>
<dbReference type="PANTHER" id="PTHR35400:SF3">
    <property type="entry name" value="SLL1072 PROTEIN"/>
    <property type="match status" value="1"/>
</dbReference>
<feature type="domain" description="Putative restriction endonuclease" evidence="1">
    <location>
        <begin position="31"/>
        <end position="177"/>
    </location>
</feature>
<sequence>MIPMSTMAQALEPDVHRITRAEYRTLHEAGYFEDRRVELLEGVIVEMQAMGKPHILAMAWLTRHVVRGLRDGLITNPALPVAASNISQPQPDLLVVDERWPDLQADDMPHGGLLAIELTWSSHHRDLVVKPSIYAGAGIPEYWVVDLRDQLVVVHTNPTTDGYASTQTATPPDVLDACGVAVPLDELFAYALRDEA</sequence>
<reference evidence="2 3" key="1">
    <citation type="submission" date="2018-09" db="EMBL/GenBank/DDBJ databases">
        <title>Complete genome sequence of Euzebya sp. DY32-46 isolated from seawater of Pacific Ocean.</title>
        <authorList>
            <person name="Xu L."/>
            <person name="Wu Y.-H."/>
            <person name="Xu X.-W."/>
        </authorList>
    </citation>
    <scope>NUCLEOTIDE SEQUENCE [LARGE SCALE GENOMIC DNA]</scope>
    <source>
        <strain evidence="2 3">DY32-46</strain>
    </source>
</reference>
<dbReference type="OrthoDB" id="4537149at2"/>
<dbReference type="Pfam" id="PF05685">
    <property type="entry name" value="Uma2"/>
    <property type="match status" value="1"/>
</dbReference>
<dbReference type="EMBL" id="CP031165">
    <property type="protein sequence ID" value="AXV07457.1"/>
    <property type="molecule type" value="Genomic_DNA"/>
</dbReference>
<evidence type="ECO:0000313" key="2">
    <source>
        <dbReference type="EMBL" id="AXV07457.1"/>
    </source>
</evidence>
<gene>
    <name evidence="2" type="ORF">DVS28_a2778</name>
</gene>
<dbReference type="AlphaFoldDB" id="A0A346XZ10"/>
<dbReference type="KEGG" id="euz:DVS28_a2778"/>